<name>A0A5E4SV86_9BURK</name>
<dbReference type="AlphaFoldDB" id="A0A5E4SV86"/>
<evidence type="ECO:0000313" key="3">
    <source>
        <dbReference type="Proteomes" id="UP000333828"/>
    </source>
</evidence>
<evidence type="ECO:0000259" key="1">
    <source>
        <dbReference type="Pfam" id="PF25135"/>
    </source>
</evidence>
<reference evidence="2 3" key="1">
    <citation type="submission" date="2019-08" db="EMBL/GenBank/DDBJ databases">
        <authorList>
            <person name="Peeters C."/>
        </authorList>
    </citation>
    <scope>NUCLEOTIDE SEQUENCE [LARGE SCALE GENOMIC DNA]</scope>
    <source>
        <strain evidence="2 3">LMG 31115</strain>
    </source>
</reference>
<gene>
    <name evidence="2" type="ORF">PIN31115_01047</name>
</gene>
<organism evidence="2 3">
    <name type="scientific">Pandoraea iniqua</name>
    <dbReference type="NCBI Taxonomy" id="2508288"/>
    <lineage>
        <taxon>Bacteria</taxon>
        <taxon>Pseudomonadati</taxon>
        <taxon>Pseudomonadota</taxon>
        <taxon>Betaproteobacteria</taxon>
        <taxon>Burkholderiales</taxon>
        <taxon>Burkholderiaceae</taxon>
        <taxon>Pandoraea</taxon>
    </lineage>
</organism>
<dbReference type="InterPro" id="IPR056724">
    <property type="entry name" value="DUF7822"/>
</dbReference>
<protein>
    <recommendedName>
        <fullName evidence="1">DUF7822 domain-containing protein</fullName>
    </recommendedName>
</protein>
<evidence type="ECO:0000313" key="2">
    <source>
        <dbReference type="EMBL" id="VVD79680.1"/>
    </source>
</evidence>
<sequence>MAYKSLLLSVEFHPEWSEIARPPKIACISKWKCDVPLVYKLLISGDVRACKSLIWGDSENIALIGDYAQGVARLESFLGALDDLPEAKEYIQNAANFLRKPECVNHYFVLECAEIFEMSDGSLDMQNSVLLEEVKALASIDDRRLRAFYLPEAECIQHAAERSRPTEDYAIQFFHGLANRIAKLRCGELESTDNRRHLKKAIKSLGLDAWTNTFYYEADE</sequence>
<proteinExistence type="predicted"/>
<dbReference type="RefSeq" id="WP_150683142.1">
    <property type="nucleotide sequence ID" value="NZ_CABPSI010000001.1"/>
</dbReference>
<dbReference type="Pfam" id="PF25135">
    <property type="entry name" value="DUF7822"/>
    <property type="match status" value="1"/>
</dbReference>
<feature type="domain" description="DUF7822" evidence="1">
    <location>
        <begin position="18"/>
        <end position="139"/>
    </location>
</feature>
<keyword evidence="3" id="KW-1185">Reference proteome</keyword>
<dbReference type="Proteomes" id="UP000333828">
    <property type="component" value="Unassembled WGS sequence"/>
</dbReference>
<dbReference type="EMBL" id="CABPSI010000001">
    <property type="protein sequence ID" value="VVD79680.1"/>
    <property type="molecule type" value="Genomic_DNA"/>
</dbReference>
<accession>A0A5E4SV86</accession>